<gene>
    <name evidence="1" type="ORF">GMARGA_LOCUS26005</name>
</gene>
<reference evidence="1 2" key="1">
    <citation type="submission" date="2021-06" db="EMBL/GenBank/DDBJ databases">
        <authorList>
            <person name="Kallberg Y."/>
            <person name="Tangrot J."/>
            <person name="Rosling A."/>
        </authorList>
    </citation>
    <scope>NUCLEOTIDE SEQUENCE [LARGE SCALE GENOMIC DNA]</scope>
    <source>
        <strain evidence="1 2">120-4 pot B 10/14</strain>
    </source>
</reference>
<comment type="caution">
    <text evidence="1">The sequence shown here is derived from an EMBL/GenBank/DDBJ whole genome shotgun (WGS) entry which is preliminary data.</text>
</comment>
<name>A0ABN7W3K4_GIGMA</name>
<dbReference type="EMBL" id="CAJVQB010029586">
    <property type="protein sequence ID" value="CAG8814271.1"/>
    <property type="molecule type" value="Genomic_DNA"/>
</dbReference>
<keyword evidence="2" id="KW-1185">Reference proteome</keyword>
<proteinExistence type="predicted"/>
<dbReference type="Proteomes" id="UP000789901">
    <property type="component" value="Unassembled WGS sequence"/>
</dbReference>
<organism evidence="1 2">
    <name type="scientific">Gigaspora margarita</name>
    <dbReference type="NCBI Taxonomy" id="4874"/>
    <lineage>
        <taxon>Eukaryota</taxon>
        <taxon>Fungi</taxon>
        <taxon>Fungi incertae sedis</taxon>
        <taxon>Mucoromycota</taxon>
        <taxon>Glomeromycotina</taxon>
        <taxon>Glomeromycetes</taxon>
        <taxon>Diversisporales</taxon>
        <taxon>Gigasporaceae</taxon>
        <taxon>Gigaspora</taxon>
    </lineage>
</organism>
<evidence type="ECO:0000313" key="1">
    <source>
        <dbReference type="EMBL" id="CAG8814271.1"/>
    </source>
</evidence>
<protein>
    <submittedName>
        <fullName evidence="1">955_t:CDS:1</fullName>
    </submittedName>
</protein>
<evidence type="ECO:0000313" key="2">
    <source>
        <dbReference type="Proteomes" id="UP000789901"/>
    </source>
</evidence>
<sequence>MIPRQPRQISFSDELTQTLEKAPSPGLGAGFSIPLVYPYLKDQVIGPDNRIIQCDQNYSSGSSQDQWCAYHQIRYKISKLWVVYQYQYRKGLFLTWLKEQKENSRQQHIESATINNVKNDKVNKEINIVEMVIIG</sequence>
<accession>A0ABN7W3K4</accession>